<dbReference type="eggNOG" id="ENOG502SD8U">
    <property type="taxonomic scope" value="Eukaryota"/>
</dbReference>
<feature type="region of interest" description="Disordered" evidence="1">
    <location>
        <begin position="78"/>
        <end position="100"/>
    </location>
</feature>
<keyword evidence="4" id="KW-1185">Reference proteome</keyword>
<evidence type="ECO:0000256" key="1">
    <source>
        <dbReference type="SAM" id="MobiDB-lite"/>
    </source>
</evidence>
<reference evidence="3 4" key="1">
    <citation type="journal article" date="2009" name="Science">
        <title>Green evolution and dynamic adaptations revealed by genomes of the marine picoeukaryotes Micromonas.</title>
        <authorList>
            <person name="Worden A.Z."/>
            <person name="Lee J.H."/>
            <person name="Mock T."/>
            <person name="Rouze P."/>
            <person name="Simmons M.P."/>
            <person name="Aerts A.L."/>
            <person name="Allen A.E."/>
            <person name="Cuvelier M.L."/>
            <person name="Derelle E."/>
            <person name="Everett M.V."/>
            <person name="Foulon E."/>
            <person name="Grimwood J."/>
            <person name="Gundlach H."/>
            <person name="Henrissat B."/>
            <person name="Napoli C."/>
            <person name="McDonald S.M."/>
            <person name="Parker M.S."/>
            <person name="Rombauts S."/>
            <person name="Salamov A."/>
            <person name="Von Dassow P."/>
            <person name="Badger J.H."/>
            <person name="Coutinho P.M."/>
            <person name="Demir E."/>
            <person name="Dubchak I."/>
            <person name="Gentemann C."/>
            <person name="Eikrem W."/>
            <person name="Gready J.E."/>
            <person name="John U."/>
            <person name="Lanier W."/>
            <person name="Lindquist E.A."/>
            <person name="Lucas S."/>
            <person name="Mayer K.F."/>
            <person name="Moreau H."/>
            <person name="Not F."/>
            <person name="Otillar R."/>
            <person name="Panaud O."/>
            <person name="Pangilinan J."/>
            <person name="Paulsen I."/>
            <person name="Piegu B."/>
            <person name="Poliakov A."/>
            <person name="Robbens S."/>
            <person name="Schmutz J."/>
            <person name="Toulza E."/>
            <person name="Wyss T."/>
            <person name="Zelensky A."/>
            <person name="Zhou K."/>
            <person name="Armbrust E.V."/>
            <person name="Bhattacharya D."/>
            <person name="Goodenough U.W."/>
            <person name="Van de Peer Y."/>
            <person name="Grigoriev I.V."/>
        </authorList>
    </citation>
    <scope>NUCLEOTIDE SEQUENCE [LARGE SCALE GENOMIC DNA]</scope>
    <source>
        <strain evidence="3 4">CCMP1545</strain>
    </source>
</reference>
<dbReference type="Proteomes" id="UP000001876">
    <property type="component" value="Unassembled WGS sequence"/>
</dbReference>
<feature type="compositionally biased region" description="Basic and acidic residues" evidence="1">
    <location>
        <begin position="89"/>
        <end position="100"/>
    </location>
</feature>
<proteinExistence type="predicted"/>
<evidence type="ECO:0000259" key="2">
    <source>
        <dbReference type="Pfam" id="PF05347"/>
    </source>
</evidence>
<name>C1N3G8_MICPC</name>
<dbReference type="GeneID" id="9688050"/>
<dbReference type="EMBL" id="GG663746">
    <property type="protein sequence ID" value="EEH53193.1"/>
    <property type="molecule type" value="Genomic_DNA"/>
</dbReference>
<dbReference type="STRING" id="564608.C1N3G8"/>
<dbReference type="OrthoDB" id="275715at2759"/>
<feature type="domain" description="Complex 1 LYR protein" evidence="2">
    <location>
        <begin position="5"/>
        <end position="59"/>
    </location>
</feature>
<dbReference type="InterPro" id="IPR008011">
    <property type="entry name" value="Complex1_LYR_dom"/>
</dbReference>
<sequence>MSASTLTLYRHILKAARTFPSRNRAGIIEDIKLEFRENRAVTDAAALRAKIALANDGLDRMRAYTGLDSGSSAWDVSLKGPFDGTNGMGEKEDSKREDGR</sequence>
<organism evidence="4">
    <name type="scientific">Micromonas pusilla (strain CCMP1545)</name>
    <name type="common">Picoplanktonic green alga</name>
    <dbReference type="NCBI Taxonomy" id="564608"/>
    <lineage>
        <taxon>Eukaryota</taxon>
        <taxon>Viridiplantae</taxon>
        <taxon>Chlorophyta</taxon>
        <taxon>Mamiellophyceae</taxon>
        <taxon>Mamiellales</taxon>
        <taxon>Mamiellaceae</taxon>
        <taxon>Micromonas</taxon>
    </lineage>
</organism>
<protein>
    <submittedName>
        <fullName evidence="3">Predicted protein</fullName>
    </submittedName>
</protein>
<dbReference type="KEGG" id="mpp:MICPUCDRAFT_52166"/>
<dbReference type="CDD" id="cd20251">
    <property type="entry name" value="Complex1_LYR_SF"/>
    <property type="match status" value="1"/>
</dbReference>
<dbReference type="RefSeq" id="XP_003062374.1">
    <property type="nucleotide sequence ID" value="XM_003062328.1"/>
</dbReference>
<evidence type="ECO:0000313" key="4">
    <source>
        <dbReference type="Proteomes" id="UP000001876"/>
    </source>
</evidence>
<dbReference type="Pfam" id="PF05347">
    <property type="entry name" value="Complex1_LYR"/>
    <property type="match status" value="1"/>
</dbReference>
<gene>
    <name evidence="3" type="ORF">MICPUCDRAFT_52166</name>
</gene>
<dbReference type="AlphaFoldDB" id="C1N3G8"/>
<evidence type="ECO:0000313" key="3">
    <source>
        <dbReference type="EMBL" id="EEH53193.1"/>
    </source>
</evidence>
<accession>C1N3G8</accession>
<dbReference type="OMA" id="EKDPFGQ"/>